<name>A0A8T2SNN5_CERRI</name>
<keyword evidence="3" id="KW-1185">Reference proteome</keyword>
<evidence type="ECO:0000256" key="1">
    <source>
        <dbReference type="SAM" id="SignalP"/>
    </source>
</evidence>
<keyword evidence="1" id="KW-0732">Signal</keyword>
<organism evidence="2 3">
    <name type="scientific">Ceratopteris richardii</name>
    <name type="common">Triangle waterfern</name>
    <dbReference type="NCBI Taxonomy" id="49495"/>
    <lineage>
        <taxon>Eukaryota</taxon>
        <taxon>Viridiplantae</taxon>
        <taxon>Streptophyta</taxon>
        <taxon>Embryophyta</taxon>
        <taxon>Tracheophyta</taxon>
        <taxon>Polypodiopsida</taxon>
        <taxon>Polypodiidae</taxon>
        <taxon>Polypodiales</taxon>
        <taxon>Pteridineae</taxon>
        <taxon>Pteridaceae</taxon>
        <taxon>Parkerioideae</taxon>
        <taxon>Ceratopteris</taxon>
    </lineage>
</organism>
<reference evidence="2" key="1">
    <citation type="submission" date="2021-08" db="EMBL/GenBank/DDBJ databases">
        <title>WGS assembly of Ceratopteris richardii.</title>
        <authorList>
            <person name="Marchant D.B."/>
            <person name="Chen G."/>
            <person name="Jenkins J."/>
            <person name="Shu S."/>
            <person name="Leebens-Mack J."/>
            <person name="Grimwood J."/>
            <person name="Schmutz J."/>
            <person name="Soltis P."/>
            <person name="Soltis D."/>
            <person name="Chen Z.-H."/>
        </authorList>
    </citation>
    <scope>NUCLEOTIDE SEQUENCE</scope>
    <source>
        <strain evidence="2">Whitten #5841</strain>
        <tissue evidence="2">Leaf</tissue>
    </source>
</reference>
<dbReference type="Proteomes" id="UP000825935">
    <property type="component" value="Chromosome 18"/>
</dbReference>
<dbReference type="AlphaFoldDB" id="A0A8T2SNN5"/>
<dbReference type="EMBL" id="CM035423">
    <property type="protein sequence ID" value="KAH7364976.1"/>
    <property type="molecule type" value="Genomic_DNA"/>
</dbReference>
<gene>
    <name evidence="2" type="ORF">KP509_18G001400</name>
</gene>
<evidence type="ECO:0000313" key="3">
    <source>
        <dbReference type="Proteomes" id="UP000825935"/>
    </source>
</evidence>
<proteinExistence type="predicted"/>
<evidence type="ECO:0000313" key="2">
    <source>
        <dbReference type="EMBL" id="KAH7364976.1"/>
    </source>
</evidence>
<protein>
    <submittedName>
        <fullName evidence="2">Uncharacterized protein</fullName>
    </submittedName>
</protein>
<comment type="caution">
    <text evidence="2">The sequence shown here is derived from an EMBL/GenBank/DDBJ whole genome shotgun (WGS) entry which is preliminary data.</text>
</comment>
<feature type="chain" id="PRO_5035938268" evidence="1">
    <location>
        <begin position="26"/>
        <end position="60"/>
    </location>
</feature>
<accession>A0A8T2SNN5</accession>
<feature type="signal peptide" evidence="1">
    <location>
        <begin position="1"/>
        <end position="25"/>
    </location>
</feature>
<sequence>MQYTHKRSHALVLLLCLSVFHLVFSEITSNNNSHKPFFYFKFLEISSPFMHSRIFYFCLV</sequence>